<evidence type="ECO:0000313" key="2">
    <source>
        <dbReference type="EMBL" id="SCL47324.1"/>
    </source>
</evidence>
<proteinExistence type="predicted"/>
<dbReference type="EMBL" id="FMIA01000002">
    <property type="protein sequence ID" value="SCL47324.1"/>
    <property type="molecule type" value="Genomic_DNA"/>
</dbReference>
<evidence type="ECO:0000256" key="1">
    <source>
        <dbReference type="SAM" id="MobiDB-lite"/>
    </source>
</evidence>
<sequence length="83" mass="8802">MTAAHRGGTYASQPAETHLKPYAEAARTWLHAEAEVIDTTHLTPAQAAAQIVLRATGEAQGPDPERPDGVDEALCPVRSRSQG</sequence>
<feature type="region of interest" description="Disordered" evidence="1">
    <location>
        <begin position="55"/>
        <end position="83"/>
    </location>
</feature>
<evidence type="ECO:0000313" key="3">
    <source>
        <dbReference type="Proteomes" id="UP000198937"/>
    </source>
</evidence>
<dbReference type="Proteomes" id="UP000198937">
    <property type="component" value="Unassembled WGS sequence"/>
</dbReference>
<name>A0A1C6TZW7_9ACTN</name>
<reference evidence="3" key="1">
    <citation type="submission" date="2016-06" db="EMBL/GenBank/DDBJ databases">
        <authorList>
            <person name="Varghese N."/>
            <person name="Submissions Spin"/>
        </authorList>
    </citation>
    <scope>NUCLEOTIDE SEQUENCE [LARGE SCALE GENOMIC DNA]</scope>
    <source>
        <strain evidence="3">DSM 45577</strain>
    </source>
</reference>
<dbReference type="STRING" id="683228.GA0070617_0545"/>
<gene>
    <name evidence="2" type="ORF">GA0070617_0545</name>
</gene>
<protein>
    <submittedName>
        <fullName evidence="2">Uncharacterized protein</fullName>
    </submittedName>
</protein>
<dbReference type="AlphaFoldDB" id="A0A1C6TZW7"/>
<organism evidence="2 3">
    <name type="scientific">Micromonospora yangpuensis</name>
    <dbReference type="NCBI Taxonomy" id="683228"/>
    <lineage>
        <taxon>Bacteria</taxon>
        <taxon>Bacillati</taxon>
        <taxon>Actinomycetota</taxon>
        <taxon>Actinomycetes</taxon>
        <taxon>Micromonosporales</taxon>
        <taxon>Micromonosporaceae</taxon>
        <taxon>Micromonospora</taxon>
    </lineage>
</organism>
<keyword evidence="3" id="KW-1185">Reference proteome</keyword>
<accession>A0A1C6TZW7</accession>